<feature type="transmembrane region" description="Helical" evidence="1">
    <location>
        <begin position="149"/>
        <end position="173"/>
    </location>
</feature>
<name>A0A3N4KW61_9PEZI</name>
<feature type="transmembrane region" description="Helical" evidence="1">
    <location>
        <begin position="264"/>
        <end position="287"/>
    </location>
</feature>
<feature type="transmembrane region" description="Helical" evidence="1">
    <location>
        <begin position="218"/>
        <end position="236"/>
    </location>
</feature>
<dbReference type="EMBL" id="ML119122">
    <property type="protein sequence ID" value="RPB13659.1"/>
    <property type="molecule type" value="Genomic_DNA"/>
</dbReference>
<keyword evidence="1" id="KW-0472">Membrane</keyword>
<dbReference type="AlphaFoldDB" id="A0A3N4KW61"/>
<feature type="transmembrane region" description="Helical" evidence="1">
    <location>
        <begin position="40"/>
        <end position="59"/>
    </location>
</feature>
<proteinExistence type="predicted"/>
<evidence type="ECO:0000313" key="3">
    <source>
        <dbReference type="Proteomes" id="UP000277580"/>
    </source>
</evidence>
<keyword evidence="1" id="KW-0812">Transmembrane</keyword>
<keyword evidence="1" id="KW-1133">Transmembrane helix</keyword>
<organism evidence="2 3">
    <name type="scientific">Morchella conica CCBAS932</name>
    <dbReference type="NCBI Taxonomy" id="1392247"/>
    <lineage>
        <taxon>Eukaryota</taxon>
        <taxon>Fungi</taxon>
        <taxon>Dikarya</taxon>
        <taxon>Ascomycota</taxon>
        <taxon>Pezizomycotina</taxon>
        <taxon>Pezizomycetes</taxon>
        <taxon>Pezizales</taxon>
        <taxon>Morchellaceae</taxon>
        <taxon>Morchella</taxon>
    </lineage>
</organism>
<gene>
    <name evidence="2" type="ORF">P167DRAFT_486023</name>
</gene>
<feature type="transmembrane region" description="Helical" evidence="1">
    <location>
        <begin position="79"/>
        <end position="97"/>
    </location>
</feature>
<reference evidence="2 3" key="1">
    <citation type="journal article" date="2018" name="Nat. Ecol. Evol.">
        <title>Pezizomycetes genomes reveal the molecular basis of ectomycorrhizal truffle lifestyle.</title>
        <authorList>
            <person name="Murat C."/>
            <person name="Payen T."/>
            <person name="Noel B."/>
            <person name="Kuo A."/>
            <person name="Morin E."/>
            <person name="Chen J."/>
            <person name="Kohler A."/>
            <person name="Krizsan K."/>
            <person name="Balestrini R."/>
            <person name="Da Silva C."/>
            <person name="Montanini B."/>
            <person name="Hainaut M."/>
            <person name="Levati E."/>
            <person name="Barry K.W."/>
            <person name="Belfiori B."/>
            <person name="Cichocki N."/>
            <person name="Clum A."/>
            <person name="Dockter R.B."/>
            <person name="Fauchery L."/>
            <person name="Guy J."/>
            <person name="Iotti M."/>
            <person name="Le Tacon F."/>
            <person name="Lindquist E.A."/>
            <person name="Lipzen A."/>
            <person name="Malagnac F."/>
            <person name="Mello A."/>
            <person name="Molinier V."/>
            <person name="Miyauchi S."/>
            <person name="Poulain J."/>
            <person name="Riccioni C."/>
            <person name="Rubini A."/>
            <person name="Sitrit Y."/>
            <person name="Splivallo R."/>
            <person name="Traeger S."/>
            <person name="Wang M."/>
            <person name="Zifcakova L."/>
            <person name="Wipf D."/>
            <person name="Zambonelli A."/>
            <person name="Paolocci F."/>
            <person name="Nowrousian M."/>
            <person name="Ottonello S."/>
            <person name="Baldrian P."/>
            <person name="Spatafora J.W."/>
            <person name="Henrissat B."/>
            <person name="Nagy L.G."/>
            <person name="Aury J.M."/>
            <person name="Wincker P."/>
            <person name="Grigoriev I.V."/>
            <person name="Bonfante P."/>
            <person name="Martin F.M."/>
        </authorList>
    </citation>
    <scope>NUCLEOTIDE SEQUENCE [LARGE SCALE GENOMIC DNA]</scope>
    <source>
        <strain evidence="2 3">CCBAS932</strain>
    </source>
</reference>
<dbReference type="Proteomes" id="UP000277580">
    <property type="component" value="Unassembled WGS sequence"/>
</dbReference>
<protein>
    <submittedName>
        <fullName evidence="2">Uncharacterized protein</fullName>
    </submittedName>
</protein>
<dbReference type="OrthoDB" id="5293596at2759"/>
<sequence>MNDSTPLLGQVVDHIPPTDSDLFLRVVESPWSFLSSRHLFFVRLFLAFSMTLFLSVYLVFEVLAGRGKIVAFRLMDLAWIGQCIYLWLTSYWMYLYTISKDQSRLPYAHTGCRYSPYSADMPLTFQEVLNGHLFRITSFPSGESGSNRFFFHTFYTIVMVLPLASTLLYFVLILPSDHPVVRLELILNSFGSAVALAELFLLNSAFETLSAWDQKRMTIESLLLSFFTVFYCYFWTKVGNQVIHGPNKDMDWRFFGDRRRYSDWLFAVIAVNVVGGVHTVWWILGFIKGRILKWAMSIDALEALFAPQVSPVCSSPREPV</sequence>
<dbReference type="InParanoid" id="A0A3N4KW61"/>
<accession>A0A3N4KW61</accession>
<evidence type="ECO:0000313" key="2">
    <source>
        <dbReference type="EMBL" id="RPB13659.1"/>
    </source>
</evidence>
<keyword evidence="3" id="KW-1185">Reference proteome</keyword>
<evidence type="ECO:0000256" key="1">
    <source>
        <dbReference type="SAM" id="Phobius"/>
    </source>
</evidence>